<keyword evidence="2" id="KW-1185">Reference proteome</keyword>
<dbReference type="EMBL" id="AP022870">
    <property type="protein sequence ID" value="BCB81324.1"/>
    <property type="molecule type" value="Genomic_DNA"/>
</dbReference>
<dbReference type="Proteomes" id="UP000502508">
    <property type="component" value="Chromosome"/>
</dbReference>
<organism evidence="1 2">
    <name type="scientific">Phytohabitans flavus</name>
    <dbReference type="NCBI Taxonomy" id="1076124"/>
    <lineage>
        <taxon>Bacteria</taxon>
        <taxon>Bacillati</taxon>
        <taxon>Actinomycetota</taxon>
        <taxon>Actinomycetes</taxon>
        <taxon>Micromonosporales</taxon>
        <taxon>Micromonosporaceae</taxon>
    </lineage>
</organism>
<dbReference type="KEGG" id="pfla:Pflav_077340"/>
<reference evidence="1 2" key="2">
    <citation type="submission" date="2020-03" db="EMBL/GenBank/DDBJ databases">
        <authorList>
            <person name="Ichikawa N."/>
            <person name="Kimura A."/>
            <person name="Kitahashi Y."/>
            <person name="Uohara A."/>
        </authorList>
    </citation>
    <scope>NUCLEOTIDE SEQUENCE [LARGE SCALE GENOMIC DNA]</scope>
    <source>
        <strain evidence="1 2">NBRC 107702</strain>
    </source>
</reference>
<reference evidence="1 2" key="1">
    <citation type="submission" date="2020-03" db="EMBL/GenBank/DDBJ databases">
        <title>Whole genome shotgun sequence of Phytohabitans flavus NBRC 107702.</title>
        <authorList>
            <person name="Komaki H."/>
            <person name="Tamura T."/>
        </authorList>
    </citation>
    <scope>NUCLEOTIDE SEQUENCE [LARGE SCALE GENOMIC DNA]</scope>
    <source>
        <strain evidence="1 2">NBRC 107702</strain>
    </source>
</reference>
<evidence type="ECO:0000313" key="1">
    <source>
        <dbReference type="EMBL" id="BCB81324.1"/>
    </source>
</evidence>
<accession>A0A6F8Y5C0</accession>
<protein>
    <submittedName>
        <fullName evidence="1">Uncharacterized protein</fullName>
    </submittedName>
</protein>
<dbReference type="RefSeq" id="WP_173041220.1">
    <property type="nucleotide sequence ID" value="NZ_AP022870.1"/>
</dbReference>
<proteinExistence type="predicted"/>
<dbReference type="AlphaFoldDB" id="A0A6F8Y5C0"/>
<sequence>MGGACVQTCAHVFPETEVWFRSYPAERRVTFHIGPSSNDIVLFLDPADIDRMSAVLAEARQSLQAPVIRTAA</sequence>
<name>A0A6F8Y5C0_9ACTN</name>
<evidence type="ECO:0000313" key="2">
    <source>
        <dbReference type="Proteomes" id="UP000502508"/>
    </source>
</evidence>
<gene>
    <name evidence="1" type="ORF">Pflav_077340</name>
</gene>